<dbReference type="OrthoDB" id="2087435at2"/>
<evidence type="ECO:0000256" key="2">
    <source>
        <dbReference type="ARBA" id="ARBA00005801"/>
    </source>
</evidence>
<evidence type="ECO:0000256" key="7">
    <source>
        <dbReference type="SAM" id="Phobius"/>
    </source>
</evidence>
<feature type="transmembrane region" description="Helical" evidence="7">
    <location>
        <begin position="73"/>
        <end position="93"/>
    </location>
</feature>
<dbReference type="InterPro" id="IPR050882">
    <property type="entry name" value="Prepilin_peptidase/N-MTase"/>
</dbReference>
<dbReference type="InterPro" id="IPR000045">
    <property type="entry name" value="Prepilin_IV_endopep_pep"/>
</dbReference>
<dbReference type="GO" id="GO:0006465">
    <property type="term" value="P:signal peptide processing"/>
    <property type="evidence" value="ECO:0007669"/>
    <property type="project" value="TreeGrafter"/>
</dbReference>
<dbReference type="GO" id="GO:0005886">
    <property type="term" value="C:plasma membrane"/>
    <property type="evidence" value="ECO:0007669"/>
    <property type="project" value="UniProtKB-SubCell"/>
</dbReference>
<protein>
    <submittedName>
        <fullName evidence="10">Peptidase A24</fullName>
    </submittedName>
</protein>
<feature type="transmembrane region" description="Helical" evidence="7">
    <location>
        <begin position="251"/>
        <end position="274"/>
    </location>
</feature>
<dbReference type="EMBL" id="CP013979">
    <property type="protein sequence ID" value="ANJ28986.1"/>
    <property type="molecule type" value="Genomic_DNA"/>
</dbReference>
<feature type="transmembrane region" description="Helical" evidence="7">
    <location>
        <begin position="220"/>
        <end position="239"/>
    </location>
</feature>
<evidence type="ECO:0000259" key="8">
    <source>
        <dbReference type="Pfam" id="PF01478"/>
    </source>
</evidence>
<dbReference type="Gene3D" id="1.20.120.1220">
    <property type="match status" value="1"/>
</dbReference>
<dbReference type="Pfam" id="PF06750">
    <property type="entry name" value="A24_N_bact"/>
    <property type="match status" value="1"/>
</dbReference>
<name>A0A191WL81_9MICO</name>
<accession>A0A191WL81</accession>
<proteinExistence type="inferred from homology"/>
<evidence type="ECO:0000256" key="5">
    <source>
        <dbReference type="ARBA" id="ARBA00022989"/>
    </source>
</evidence>
<comment type="subcellular location">
    <subcellularLocation>
        <location evidence="1">Cell membrane</location>
        <topology evidence="1">Multi-pass membrane protein</topology>
    </subcellularLocation>
</comment>
<reference evidence="10 11" key="1">
    <citation type="journal article" date="2016" name="Int. J. Syst. Evol. Microbiol.">
        <title>Agromyces aureus sp. nov., isolated from the rhizosphere of Salix caprea L. grown in a heavy-metal-contaminated soil.</title>
        <authorList>
            <person name="Corretto E."/>
            <person name="Antonielli L."/>
            <person name="Sessitsch A."/>
            <person name="Compant S."/>
            <person name="Gorfer M."/>
            <person name="Kuffner M."/>
            <person name="Brader G."/>
        </authorList>
    </citation>
    <scope>NUCLEOTIDE SEQUENCE [LARGE SCALE GENOMIC DNA]</scope>
    <source>
        <strain evidence="10 11">AR33</strain>
    </source>
</reference>
<feature type="transmembrane region" description="Helical" evidence="7">
    <location>
        <begin position="6"/>
        <end position="24"/>
    </location>
</feature>
<evidence type="ECO:0000256" key="3">
    <source>
        <dbReference type="ARBA" id="ARBA00022475"/>
    </source>
</evidence>
<dbReference type="AlphaFoldDB" id="A0A191WL81"/>
<keyword evidence="5 7" id="KW-1133">Transmembrane helix</keyword>
<feature type="domain" description="Prepilin type IV endopeptidase peptidase" evidence="8">
    <location>
        <begin position="123"/>
        <end position="234"/>
    </location>
</feature>
<feature type="transmembrane region" description="Helical" evidence="7">
    <location>
        <begin position="146"/>
        <end position="165"/>
    </location>
</feature>
<keyword evidence="6 7" id="KW-0472">Membrane</keyword>
<evidence type="ECO:0000313" key="10">
    <source>
        <dbReference type="EMBL" id="ANJ28986.1"/>
    </source>
</evidence>
<dbReference type="Pfam" id="PF01478">
    <property type="entry name" value="Peptidase_A24"/>
    <property type="match status" value="1"/>
</dbReference>
<organism evidence="10 11">
    <name type="scientific">Agromyces aureus</name>
    <dbReference type="NCBI Taxonomy" id="453304"/>
    <lineage>
        <taxon>Bacteria</taxon>
        <taxon>Bacillati</taxon>
        <taxon>Actinomycetota</taxon>
        <taxon>Actinomycetes</taxon>
        <taxon>Micrococcales</taxon>
        <taxon>Microbacteriaceae</taxon>
        <taxon>Agromyces</taxon>
    </lineage>
</organism>
<keyword evidence="11" id="KW-1185">Reference proteome</keyword>
<evidence type="ECO:0000259" key="9">
    <source>
        <dbReference type="Pfam" id="PF06750"/>
    </source>
</evidence>
<dbReference type="GO" id="GO:0004190">
    <property type="term" value="F:aspartic-type endopeptidase activity"/>
    <property type="evidence" value="ECO:0007669"/>
    <property type="project" value="InterPro"/>
</dbReference>
<gene>
    <name evidence="10" type="ORF">ATC03_15450</name>
</gene>
<evidence type="ECO:0000256" key="6">
    <source>
        <dbReference type="ARBA" id="ARBA00023136"/>
    </source>
</evidence>
<feature type="transmembrane region" description="Helical" evidence="7">
    <location>
        <begin position="171"/>
        <end position="190"/>
    </location>
</feature>
<comment type="similarity">
    <text evidence="2">Belongs to the peptidase A24 family.</text>
</comment>
<evidence type="ECO:0000256" key="1">
    <source>
        <dbReference type="ARBA" id="ARBA00004651"/>
    </source>
</evidence>
<sequence length="280" mass="28602">MLVAAVGVLGLAIGSFLNVVVYRVPAGKSVVAPPSACPECGSEIRPRDNVPVLSWLVLRGRCRDCSAPISARYPLVELFTGVAFAGIAAWVAFGQGGSGASDAGAQATSGTLTMQLLDLAIMLVLAGVSIALALIDLDTRRLPNVIVAWAAIVLGALVVVASLAAEEPEAIGRALIGGVGLFAVYLLLAIVSRGGMGMGDVKLAGVLGLVLAYFGWAELFVGAFAAFLLGGIAGVVLLLTRRAGRRTAIPFGPWMLLGAWVGIVFGPALSTWYLGLAGFG</sequence>
<dbReference type="STRING" id="453304.ATC03_15450"/>
<feature type="domain" description="Prepilin peptidase A24 N-terminal" evidence="9">
    <location>
        <begin position="8"/>
        <end position="88"/>
    </location>
</feature>
<dbReference type="InterPro" id="IPR010627">
    <property type="entry name" value="Prepilin_pept_A24_N"/>
</dbReference>
<evidence type="ECO:0000256" key="4">
    <source>
        <dbReference type="ARBA" id="ARBA00022692"/>
    </source>
</evidence>
<feature type="transmembrane region" description="Helical" evidence="7">
    <location>
        <begin position="197"/>
        <end position="214"/>
    </location>
</feature>
<dbReference type="PANTHER" id="PTHR30487:SF0">
    <property type="entry name" value="PREPILIN LEADER PEPTIDASE_N-METHYLTRANSFERASE-RELATED"/>
    <property type="match status" value="1"/>
</dbReference>
<dbReference type="Proteomes" id="UP000078437">
    <property type="component" value="Chromosome"/>
</dbReference>
<feature type="transmembrane region" description="Helical" evidence="7">
    <location>
        <begin position="113"/>
        <end position="134"/>
    </location>
</feature>
<reference evidence="11" key="2">
    <citation type="submission" date="2016-01" db="EMBL/GenBank/DDBJ databases">
        <title>Complete genome sequence of Agromyces aureus AR33T and comparison with related organisms.</title>
        <authorList>
            <person name="Corretto E."/>
            <person name="Antonielli L."/>
            <person name="Sessitsch A."/>
            <person name="Brader G."/>
        </authorList>
    </citation>
    <scope>NUCLEOTIDE SEQUENCE [LARGE SCALE GENOMIC DNA]</scope>
    <source>
        <strain evidence="11">AR33</strain>
    </source>
</reference>
<dbReference type="KEGG" id="agy:ATC03_15450"/>
<dbReference type="PANTHER" id="PTHR30487">
    <property type="entry name" value="TYPE 4 PREPILIN-LIKE PROTEINS LEADER PEPTIDE-PROCESSING ENZYME"/>
    <property type="match status" value="1"/>
</dbReference>
<evidence type="ECO:0000313" key="11">
    <source>
        <dbReference type="Proteomes" id="UP000078437"/>
    </source>
</evidence>
<keyword evidence="4 7" id="KW-0812">Transmembrane</keyword>
<keyword evidence="3" id="KW-1003">Cell membrane</keyword>